<dbReference type="Pfam" id="PF18911">
    <property type="entry name" value="PKD_4"/>
    <property type="match status" value="1"/>
</dbReference>
<dbReference type="SUPFAM" id="SSF49299">
    <property type="entry name" value="PKD domain"/>
    <property type="match status" value="1"/>
</dbReference>
<dbReference type="RefSeq" id="WP_127123677.1">
    <property type="nucleotide sequence ID" value="NZ_BHXQ01000006.1"/>
</dbReference>
<dbReference type="SUPFAM" id="SSF81296">
    <property type="entry name" value="E set domains"/>
    <property type="match status" value="1"/>
</dbReference>
<dbReference type="Gene3D" id="2.60.40.10">
    <property type="entry name" value="Immunoglobulins"/>
    <property type="match status" value="4"/>
</dbReference>
<dbReference type="InterPro" id="IPR022409">
    <property type="entry name" value="PKD/Chitinase_dom"/>
</dbReference>
<protein>
    <submittedName>
        <fullName evidence="4">PKD domain-containing protein</fullName>
    </submittedName>
</protein>
<comment type="caution">
    <text evidence="4">The sequence shown here is derived from an EMBL/GenBank/DDBJ whole genome shotgun (WGS) entry which is preliminary data.</text>
</comment>
<dbReference type="NCBIfam" id="TIGR04131">
    <property type="entry name" value="Bac_Flav_CTERM"/>
    <property type="match status" value="1"/>
</dbReference>
<dbReference type="InterPro" id="IPR035986">
    <property type="entry name" value="PKD_dom_sf"/>
</dbReference>
<dbReference type="Gene3D" id="2.130.10.130">
    <property type="entry name" value="Integrin alpha, N-terminal"/>
    <property type="match status" value="3"/>
</dbReference>
<feature type="chain" id="PRO_5019146607" evidence="2">
    <location>
        <begin position="21"/>
        <end position="989"/>
    </location>
</feature>
<feature type="domain" description="PKD" evidence="3">
    <location>
        <begin position="742"/>
        <end position="807"/>
    </location>
</feature>
<dbReference type="InterPro" id="IPR014756">
    <property type="entry name" value="Ig_E-set"/>
</dbReference>
<dbReference type="Pfam" id="PF13585">
    <property type="entry name" value="CHU_C"/>
    <property type="match status" value="1"/>
</dbReference>
<dbReference type="PANTHER" id="PTHR45460">
    <property type="entry name" value="SIMILAR TO CYSTEINE PROTEINASE"/>
    <property type="match status" value="1"/>
</dbReference>
<dbReference type="Proteomes" id="UP000288227">
    <property type="component" value="Unassembled WGS sequence"/>
</dbReference>
<dbReference type="SUPFAM" id="SSF69318">
    <property type="entry name" value="Integrin alpha N-terminal domain"/>
    <property type="match status" value="1"/>
</dbReference>
<reference evidence="4 5" key="1">
    <citation type="submission" date="2018-11" db="EMBL/GenBank/DDBJ databases">
        <title>Chryseotalea sanarue gen. nov., sp., nov., a member of the family Cytophagaceae, isolated from a brackish lake in Hamamatsu Japan.</title>
        <authorList>
            <person name="Maejima Y."/>
            <person name="Iino T."/>
            <person name="Muraguchi Y."/>
            <person name="Fukuda K."/>
            <person name="Ohkuma M."/>
            <person name="Moriuchi R."/>
            <person name="Dohra H."/>
            <person name="Kimbara K."/>
            <person name="Shintani M."/>
        </authorList>
    </citation>
    <scope>NUCLEOTIDE SEQUENCE [LARGE SCALE GENOMIC DNA]</scope>
    <source>
        <strain evidence="4 5">Ys</strain>
    </source>
</reference>
<name>A0A401UDR2_9BACT</name>
<dbReference type="CDD" id="cd00146">
    <property type="entry name" value="PKD"/>
    <property type="match status" value="1"/>
</dbReference>
<evidence type="ECO:0000256" key="1">
    <source>
        <dbReference type="ARBA" id="ARBA00022729"/>
    </source>
</evidence>
<feature type="signal peptide" evidence="2">
    <location>
        <begin position="1"/>
        <end position="20"/>
    </location>
</feature>
<dbReference type="InterPro" id="IPR002909">
    <property type="entry name" value="IPT_dom"/>
</dbReference>
<dbReference type="InterPro" id="IPR013783">
    <property type="entry name" value="Ig-like_fold"/>
</dbReference>
<dbReference type="InterPro" id="IPR013517">
    <property type="entry name" value="FG-GAP"/>
</dbReference>
<keyword evidence="5" id="KW-1185">Reference proteome</keyword>
<evidence type="ECO:0000313" key="5">
    <source>
        <dbReference type="Proteomes" id="UP000288227"/>
    </source>
</evidence>
<dbReference type="PROSITE" id="PS50093">
    <property type="entry name" value="PKD"/>
    <property type="match status" value="1"/>
</dbReference>
<dbReference type="Pfam" id="PF01833">
    <property type="entry name" value="TIG"/>
    <property type="match status" value="1"/>
</dbReference>
<accession>A0A401UDR2</accession>
<dbReference type="InterPro" id="IPR000601">
    <property type="entry name" value="PKD_dom"/>
</dbReference>
<dbReference type="Pfam" id="PF13517">
    <property type="entry name" value="FG-GAP_3"/>
    <property type="match status" value="3"/>
</dbReference>
<keyword evidence="1 2" id="KW-0732">Signal</keyword>
<sequence>MRIFFIYNFIVLVFATSAYAQIPVISSVEPGQDFPGNTVIITGSGFGNNAASLRVFFDHVQGAIVSASDVAIEVTVPPQARYENIEVINVTTRLSAKSRLKFLPSFNGAAFDPSKFQSQIISSNTVPVFDMCSCDLDGDGKPDLAGTKNVAGTDLIILHNKSTIGTPAFDRYDKTNLPALDINQSTENIACGDLNGDGKPDLIASRGGASANSFYIFRNTSAATPAFAAPIEVFLNAGQTLRQIEIRDLNGDGKPELIIANSANSGFLYVIENQSSGGNIVFNTANPIQVPVVGAPNTLALEVQDFDNDGRPDIIASQNQGSNLFFIKNLSGTSLSFAPATTVHLLGTFNDISSGDFNKDGKLDIAVTSVFGTQSFVLLNKSEAGSTPFPSTVSVPAESITLITAGGPFGVEIEDLNGDGFPDVIINNRGNTNISIFLHNKNLTTPGFTTAPINAGKNGWFSRVGDFDGDAKPDIVFTQAVTTGPNTITILRNSNCHQPFITNVAPIKICPGQTVTLEAIKLPGITYEWKKDGVNFKGPGADAFADVTLAGSYTVEAIGEAAACALTSVAFVVESGSGSIPTDASINPITSACPGADLTITAVSQIGASYLWTGPNGFTSETAVPQLVIPDVDASNAGIYTLKLKIGDCIGEEDTEQAAIVDVGNVNIGSNVTGQVCEGSPVTLNVNALAGRTYQWIKDGADIGGQTSTTLDVTQAGVYKLRVTFSGCTEETDDFPVSFFTQPVADFTAPVSICINEVINFINNSTVDNTATVEFAWDFGDGNTSTEQSPTHTYTSVPTQNPSLSISYAGVASCTSTIDKIIAVNAPIQPEITSDVAEICPGDEAVLRVNDGFSSITWSNGEITQEITITEPALLFVTTIDANGCEGSGSLEITQVADCSEPEIIIPNMFSPNGDNQNDNWIVAGIEGISDCEMKVFDERGMRVYEKKGFEPTGWDGTFNGKIVPSGTYYYVFTCPGRKAMTGSVLIVK</sequence>
<evidence type="ECO:0000313" key="4">
    <source>
        <dbReference type="EMBL" id="GCC53029.1"/>
    </source>
</evidence>
<proteinExistence type="predicted"/>
<evidence type="ECO:0000256" key="2">
    <source>
        <dbReference type="SAM" id="SignalP"/>
    </source>
</evidence>
<dbReference type="InterPro" id="IPR026341">
    <property type="entry name" value="T9SS_type_B"/>
</dbReference>
<gene>
    <name evidence="4" type="ORF">SanaruYs_32700</name>
</gene>
<organism evidence="4 5">
    <name type="scientific">Chryseotalea sanaruensis</name>
    <dbReference type="NCBI Taxonomy" id="2482724"/>
    <lineage>
        <taxon>Bacteria</taxon>
        <taxon>Pseudomonadati</taxon>
        <taxon>Bacteroidota</taxon>
        <taxon>Cytophagia</taxon>
        <taxon>Cytophagales</taxon>
        <taxon>Chryseotaleaceae</taxon>
        <taxon>Chryseotalea</taxon>
    </lineage>
</organism>
<dbReference type="OrthoDB" id="1490014at2"/>
<evidence type="ECO:0000259" key="3">
    <source>
        <dbReference type="PROSITE" id="PS50093"/>
    </source>
</evidence>
<dbReference type="PANTHER" id="PTHR45460:SF2">
    <property type="entry name" value="ALPHA 1,3 GLUCANASE, GH71 FAMILY (EUROFUNG)"/>
    <property type="match status" value="1"/>
</dbReference>
<dbReference type="AlphaFoldDB" id="A0A401UDR2"/>
<dbReference type="EMBL" id="BHXQ01000006">
    <property type="protein sequence ID" value="GCC53029.1"/>
    <property type="molecule type" value="Genomic_DNA"/>
</dbReference>
<dbReference type="SMART" id="SM00089">
    <property type="entry name" value="PKD"/>
    <property type="match status" value="1"/>
</dbReference>
<dbReference type="InterPro" id="IPR028994">
    <property type="entry name" value="Integrin_alpha_N"/>
</dbReference>